<dbReference type="InterPro" id="IPR036390">
    <property type="entry name" value="WH_DNA-bd_sf"/>
</dbReference>
<accession>A0A2P5YZC1</accession>
<evidence type="ECO:0000256" key="1">
    <source>
        <dbReference type="ARBA" id="ARBA00009437"/>
    </source>
</evidence>
<evidence type="ECO:0000256" key="2">
    <source>
        <dbReference type="ARBA" id="ARBA00023015"/>
    </source>
</evidence>
<feature type="domain" description="HTH lysR-type" evidence="5">
    <location>
        <begin position="2"/>
        <end position="59"/>
    </location>
</feature>
<evidence type="ECO:0000313" key="6">
    <source>
        <dbReference type="EMBL" id="PPU80254.1"/>
    </source>
</evidence>
<dbReference type="GO" id="GO:0003700">
    <property type="term" value="F:DNA-binding transcription factor activity"/>
    <property type="evidence" value="ECO:0007669"/>
    <property type="project" value="InterPro"/>
</dbReference>
<comment type="caution">
    <text evidence="6">The sequence shown here is derived from an EMBL/GenBank/DDBJ whole genome shotgun (WGS) entry which is preliminary data.</text>
</comment>
<dbReference type="PRINTS" id="PR00039">
    <property type="entry name" value="HTHLYSR"/>
</dbReference>
<dbReference type="RefSeq" id="WP_010341407.1">
    <property type="nucleotide sequence ID" value="NZ_CP132343.1"/>
</dbReference>
<organism evidence="6 7">
    <name type="scientific">Xanthomonas sacchari</name>
    <dbReference type="NCBI Taxonomy" id="56458"/>
    <lineage>
        <taxon>Bacteria</taxon>
        <taxon>Pseudomonadati</taxon>
        <taxon>Pseudomonadota</taxon>
        <taxon>Gammaproteobacteria</taxon>
        <taxon>Lysobacterales</taxon>
        <taxon>Lysobacteraceae</taxon>
        <taxon>Xanthomonas</taxon>
    </lineage>
</organism>
<keyword evidence="2" id="KW-0805">Transcription regulation</keyword>
<dbReference type="InterPro" id="IPR036388">
    <property type="entry name" value="WH-like_DNA-bd_sf"/>
</dbReference>
<dbReference type="PROSITE" id="PS50931">
    <property type="entry name" value="HTH_LYSR"/>
    <property type="match status" value="1"/>
</dbReference>
<dbReference type="Pfam" id="PF00126">
    <property type="entry name" value="HTH_1"/>
    <property type="match status" value="1"/>
</dbReference>
<dbReference type="EMBL" id="MDEK01000021">
    <property type="protein sequence ID" value="PPU80254.1"/>
    <property type="molecule type" value="Genomic_DNA"/>
</dbReference>
<evidence type="ECO:0000256" key="4">
    <source>
        <dbReference type="ARBA" id="ARBA00023163"/>
    </source>
</evidence>
<proteinExistence type="inferred from homology"/>
<dbReference type="AlphaFoldDB" id="A0A2P5YZC1"/>
<dbReference type="GO" id="GO:0003677">
    <property type="term" value="F:DNA binding"/>
    <property type="evidence" value="ECO:0007669"/>
    <property type="project" value="UniProtKB-KW"/>
</dbReference>
<keyword evidence="3" id="KW-0238">DNA-binding</keyword>
<evidence type="ECO:0000259" key="5">
    <source>
        <dbReference type="PROSITE" id="PS50931"/>
    </source>
</evidence>
<dbReference type="Gene3D" id="1.10.10.10">
    <property type="entry name" value="Winged helix-like DNA-binding domain superfamily/Winged helix DNA-binding domain"/>
    <property type="match status" value="1"/>
</dbReference>
<dbReference type="CDD" id="cd08414">
    <property type="entry name" value="PBP2_LTTR_aromatics_like"/>
    <property type="match status" value="1"/>
</dbReference>
<keyword evidence="4" id="KW-0804">Transcription</keyword>
<dbReference type="PANTHER" id="PTHR30346:SF28">
    <property type="entry name" value="HTH-TYPE TRANSCRIPTIONAL REGULATOR CYNR"/>
    <property type="match status" value="1"/>
</dbReference>
<dbReference type="GO" id="GO:0032993">
    <property type="term" value="C:protein-DNA complex"/>
    <property type="evidence" value="ECO:0007669"/>
    <property type="project" value="TreeGrafter"/>
</dbReference>
<name>A0A2P5YZC1_9XANT</name>
<dbReference type="PANTHER" id="PTHR30346">
    <property type="entry name" value="TRANSCRIPTIONAL DUAL REGULATOR HCAR-RELATED"/>
    <property type="match status" value="1"/>
</dbReference>
<reference evidence="6 7" key="1">
    <citation type="submission" date="2016-08" db="EMBL/GenBank/DDBJ databases">
        <authorList>
            <person name="Seilhamer J.J."/>
        </authorList>
    </citation>
    <scope>NUCLEOTIDE SEQUENCE [LARGE SCALE GENOMIC DNA]</scope>
    <source>
        <strain evidence="6 7">CFBP4641</strain>
    </source>
</reference>
<dbReference type="Proteomes" id="UP000247346">
    <property type="component" value="Unassembled WGS sequence"/>
</dbReference>
<dbReference type="SUPFAM" id="SSF53850">
    <property type="entry name" value="Periplasmic binding protein-like II"/>
    <property type="match status" value="1"/>
</dbReference>
<dbReference type="InterPro" id="IPR000847">
    <property type="entry name" value="LysR_HTH_N"/>
</dbReference>
<dbReference type="OrthoDB" id="5289754at2"/>
<sequence length="301" mass="33094">MLDLRQLRYFVAVAETENVGRAAEQLYISQSPLSRQIKQLEEQLGVLLFERSKQRIRLTQEGRDLLGEVRTLIANANRVETFARRLGAGSAGRLAIGYVEGAMYANVVSPSVRAFRIASPSVLLSLQGLGTAVQFDYLRRHMLDVGLAYRMPERDTGLSSALVLDEPLTLAIPKGHPLCRSRSITPAQLDGQTWIAVTRQPVDTIRPALLAACQDAGFTPDIAYETSDPLASLYLVSAGLGVALVQSALKERAPAGIVFRDLPWLRLRVKLYLVWRSDDARPIVATFREAVATFAGHALDV</sequence>
<gene>
    <name evidence="6" type="ORF">XsacCFBP4641_18800</name>
</gene>
<dbReference type="Gene3D" id="3.40.190.10">
    <property type="entry name" value="Periplasmic binding protein-like II"/>
    <property type="match status" value="2"/>
</dbReference>
<dbReference type="Pfam" id="PF03466">
    <property type="entry name" value="LysR_substrate"/>
    <property type="match status" value="1"/>
</dbReference>
<dbReference type="SUPFAM" id="SSF46785">
    <property type="entry name" value="Winged helix' DNA-binding domain"/>
    <property type="match status" value="1"/>
</dbReference>
<dbReference type="GeneID" id="93877353"/>
<evidence type="ECO:0000256" key="3">
    <source>
        <dbReference type="ARBA" id="ARBA00023125"/>
    </source>
</evidence>
<evidence type="ECO:0000313" key="7">
    <source>
        <dbReference type="Proteomes" id="UP000247346"/>
    </source>
</evidence>
<dbReference type="FunFam" id="1.10.10.10:FF:000001">
    <property type="entry name" value="LysR family transcriptional regulator"/>
    <property type="match status" value="1"/>
</dbReference>
<dbReference type="InterPro" id="IPR005119">
    <property type="entry name" value="LysR_subst-bd"/>
</dbReference>
<protein>
    <submittedName>
        <fullName evidence="6">LysR family transcriptional regulator</fullName>
    </submittedName>
</protein>
<comment type="similarity">
    <text evidence="1">Belongs to the LysR transcriptional regulatory family.</text>
</comment>